<evidence type="ECO:0000313" key="9">
    <source>
        <dbReference type="Proteomes" id="UP000519115"/>
    </source>
</evidence>
<accession>A0A7L0CFY5</accession>
<keyword evidence="6" id="KW-0695">RNA-directed DNA polymerase</keyword>
<keyword evidence="1" id="KW-0808">Transferase</keyword>
<evidence type="ECO:0000313" key="8">
    <source>
        <dbReference type="EMBL" id="NXJ58745.1"/>
    </source>
</evidence>
<comment type="caution">
    <text evidence="8">The sequence shown here is derived from an EMBL/GenBank/DDBJ whole genome shotgun (WGS) entry which is preliminary data.</text>
</comment>
<dbReference type="EMBL" id="VXAF01002005">
    <property type="protein sequence ID" value="NXJ58745.1"/>
    <property type="molecule type" value="Genomic_DNA"/>
</dbReference>
<evidence type="ECO:0000256" key="5">
    <source>
        <dbReference type="ARBA" id="ARBA00022801"/>
    </source>
</evidence>
<feature type="non-terminal residue" evidence="8">
    <location>
        <position position="1"/>
    </location>
</feature>
<dbReference type="Gene3D" id="3.30.420.10">
    <property type="entry name" value="Ribonuclease H-like superfamily/Ribonuclease H"/>
    <property type="match status" value="1"/>
</dbReference>
<feature type="non-terminal residue" evidence="8">
    <location>
        <position position="109"/>
    </location>
</feature>
<keyword evidence="2" id="KW-0548">Nucleotidyltransferase</keyword>
<keyword evidence="9" id="KW-1185">Reference proteome</keyword>
<gene>
    <name evidence="8" type="primary">Hervk_4</name>
    <name evidence="8" type="ORF">SPITYR_R16082</name>
</gene>
<evidence type="ECO:0000259" key="7">
    <source>
        <dbReference type="PROSITE" id="PS50879"/>
    </source>
</evidence>
<organism evidence="8 9">
    <name type="scientific">Spizaetus tyrannus</name>
    <name type="common">black hawk-eagle</name>
    <dbReference type="NCBI Taxonomy" id="252798"/>
    <lineage>
        <taxon>Eukaryota</taxon>
        <taxon>Metazoa</taxon>
        <taxon>Chordata</taxon>
        <taxon>Craniata</taxon>
        <taxon>Vertebrata</taxon>
        <taxon>Euteleostomi</taxon>
        <taxon>Archelosauria</taxon>
        <taxon>Archosauria</taxon>
        <taxon>Dinosauria</taxon>
        <taxon>Saurischia</taxon>
        <taxon>Theropoda</taxon>
        <taxon>Coelurosauria</taxon>
        <taxon>Aves</taxon>
        <taxon>Neognathae</taxon>
        <taxon>Neoaves</taxon>
        <taxon>Telluraves</taxon>
        <taxon>Accipitrimorphae</taxon>
        <taxon>Accipitriformes</taxon>
        <taxon>Accipitridae</taxon>
        <taxon>Accipitrinae</taxon>
        <taxon>Spizaetus</taxon>
    </lineage>
</organism>
<evidence type="ECO:0000256" key="2">
    <source>
        <dbReference type="ARBA" id="ARBA00022695"/>
    </source>
</evidence>
<evidence type="ECO:0000256" key="6">
    <source>
        <dbReference type="ARBA" id="ARBA00022918"/>
    </source>
</evidence>
<sequence length="109" mass="12581">QGQWIERPKYSERPLAEAVTVFTDAGKKSKSAAVVWNRDGQWQQHILKGEPTDSLQTLELLAVVWAAFRWLTMPLNIVTDSLYVAGIVRRIETAFIRDIKNLRLFELLR</sequence>
<dbReference type="SUPFAM" id="SSF53098">
    <property type="entry name" value="Ribonuclease H-like"/>
    <property type="match status" value="1"/>
</dbReference>
<reference evidence="8 9" key="1">
    <citation type="submission" date="2019-09" db="EMBL/GenBank/DDBJ databases">
        <title>Bird 10,000 Genomes (B10K) Project - Family phase.</title>
        <authorList>
            <person name="Zhang G."/>
        </authorList>
    </citation>
    <scope>NUCLEOTIDE SEQUENCE [LARGE SCALE GENOMIC DNA]</scope>
    <source>
        <strain evidence="8">B10K-DU-007-42</strain>
        <tissue evidence="8">Muscle</tissue>
    </source>
</reference>
<evidence type="ECO:0000256" key="1">
    <source>
        <dbReference type="ARBA" id="ARBA00022679"/>
    </source>
</evidence>
<dbReference type="GO" id="GO:0035613">
    <property type="term" value="F:RNA stem-loop binding"/>
    <property type="evidence" value="ECO:0007669"/>
    <property type="project" value="TreeGrafter"/>
</dbReference>
<dbReference type="PANTHER" id="PTHR41694:SF3">
    <property type="entry name" value="RNA-DIRECTED DNA POLYMERASE-RELATED"/>
    <property type="match status" value="1"/>
</dbReference>
<feature type="domain" description="RNase H type-1" evidence="7">
    <location>
        <begin position="15"/>
        <end position="109"/>
    </location>
</feature>
<keyword evidence="3" id="KW-0540">Nuclease</keyword>
<dbReference type="AlphaFoldDB" id="A0A7L0CFY5"/>
<evidence type="ECO:0000256" key="3">
    <source>
        <dbReference type="ARBA" id="ARBA00022722"/>
    </source>
</evidence>
<dbReference type="PROSITE" id="PS50879">
    <property type="entry name" value="RNASE_H_1"/>
    <property type="match status" value="1"/>
</dbReference>
<dbReference type="PANTHER" id="PTHR41694">
    <property type="entry name" value="ENDOGENOUS RETROVIRUS GROUP K MEMBER POL PROTEIN"/>
    <property type="match status" value="1"/>
</dbReference>
<keyword evidence="5" id="KW-0378">Hydrolase</keyword>
<dbReference type="GO" id="GO:0003964">
    <property type="term" value="F:RNA-directed DNA polymerase activity"/>
    <property type="evidence" value="ECO:0007669"/>
    <property type="project" value="UniProtKB-KW"/>
</dbReference>
<proteinExistence type="predicted"/>
<dbReference type="InterPro" id="IPR036397">
    <property type="entry name" value="RNaseH_sf"/>
</dbReference>
<name>A0A7L0CFY5_9AVES</name>
<dbReference type="InterPro" id="IPR002156">
    <property type="entry name" value="RNaseH_domain"/>
</dbReference>
<protein>
    <submittedName>
        <fullName evidence="8">PO113 protein</fullName>
    </submittedName>
</protein>
<dbReference type="GO" id="GO:0004523">
    <property type="term" value="F:RNA-DNA hybrid ribonuclease activity"/>
    <property type="evidence" value="ECO:0007669"/>
    <property type="project" value="InterPro"/>
</dbReference>
<dbReference type="Pfam" id="PF00075">
    <property type="entry name" value="RNase_H"/>
    <property type="match status" value="1"/>
</dbReference>
<keyword evidence="4" id="KW-0255">Endonuclease</keyword>
<dbReference type="InterPro" id="IPR012337">
    <property type="entry name" value="RNaseH-like_sf"/>
</dbReference>
<evidence type="ECO:0000256" key="4">
    <source>
        <dbReference type="ARBA" id="ARBA00022759"/>
    </source>
</evidence>
<dbReference type="Proteomes" id="UP000519115">
    <property type="component" value="Unassembled WGS sequence"/>
</dbReference>